<proteinExistence type="inferred from homology"/>
<keyword evidence="2" id="KW-0560">Oxidoreductase</keyword>
<evidence type="ECO:0000313" key="6">
    <source>
        <dbReference type="Proteomes" id="UP000245390"/>
    </source>
</evidence>
<evidence type="ECO:0000259" key="3">
    <source>
        <dbReference type="Pfam" id="PF00465"/>
    </source>
</evidence>
<dbReference type="InterPro" id="IPR001670">
    <property type="entry name" value="ADH_Fe/GldA"/>
</dbReference>
<dbReference type="Proteomes" id="UP000245390">
    <property type="component" value="Unassembled WGS sequence"/>
</dbReference>
<comment type="caution">
    <text evidence="5">The sequence shown here is derived from an EMBL/GenBank/DDBJ whole genome shotgun (WGS) entry which is preliminary data.</text>
</comment>
<dbReference type="Gene3D" id="1.20.1090.10">
    <property type="entry name" value="Dehydroquinate synthase-like - alpha domain"/>
    <property type="match status" value="1"/>
</dbReference>
<dbReference type="PANTHER" id="PTHR11496">
    <property type="entry name" value="ALCOHOL DEHYDROGENASE"/>
    <property type="match status" value="1"/>
</dbReference>
<comment type="similarity">
    <text evidence="1">Belongs to the iron-containing alcohol dehydrogenase family.</text>
</comment>
<dbReference type="InterPro" id="IPR039697">
    <property type="entry name" value="Alcohol_dehydrogenase_Fe"/>
</dbReference>
<dbReference type="SUPFAM" id="SSF56796">
    <property type="entry name" value="Dehydroquinate synthase-like"/>
    <property type="match status" value="1"/>
</dbReference>
<evidence type="ECO:0000256" key="2">
    <source>
        <dbReference type="ARBA" id="ARBA00023002"/>
    </source>
</evidence>
<dbReference type="Gene3D" id="3.40.50.1970">
    <property type="match status" value="1"/>
</dbReference>
<dbReference type="RefSeq" id="WP_109760695.1">
    <property type="nucleotide sequence ID" value="NZ_CP034588.1"/>
</dbReference>
<dbReference type="Pfam" id="PF25137">
    <property type="entry name" value="ADH_Fe_C"/>
    <property type="match status" value="1"/>
</dbReference>
<keyword evidence="6" id="KW-1185">Reference proteome</keyword>
<evidence type="ECO:0000313" key="5">
    <source>
        <dbReference type="EMBL" id="PWK54582.1"/>
    </source>
</evidence>
<reference evidence="5 6" key="1">
    <citation type="submission" date="2018-05" db="EMBL/GenBank/DDBJ databases">
        <title>Genomic Encyclopedia of Type Strains, Phase IV (KMG-IV): sequencing the most valuable type-strain genomes for metagenomic binning, comparative biology and taxonomic classification.</title>
        <authorList>
            <person name="Goeker M."/>
        </authorList>
    </citation>
    <scope>NUCLEOTIDE SEQUENCE [LARGE SCALE GENOMIC DNA]</scope>
    <source>
        <strain evidence="5 6">DSM 103371</strain>
    </source>
</reference>
<dbReference type="EMBL" id="QGGV01000011">
    <property type="protein sequence ID" value="PWK54582.1"/>
    <property type="molecule type" value="Genomic_DNA"/>
</dbReference>
<name>A0A316G1M7_9RHOB</name>
<dbReference type="Pfam" id="PF00465">
    <property type="entry name" value="Fe-ADH"/>
    <property type="match status" value="1"/>
</dbReference>
<protein>
    <submittedName>
        <fullName evidence="5">Maleylacetate reductase</fullName>
    </submittedName>
</protein>
<dbReference type="AlphaFoldDB" id="A0A316G1M7"/>
<dbReference type="InterPro" id="IPR056798">
    <property type="entry name" value="ADH_Fe_C"/>
</dbReference>
<evidence type="ECO:0000256" key="1">
    <source>
        <dbReference type="ARBA" id="ARBA00007358"/>
    </source>
</evidence>
<sequence length="400" mass="41763">MTATPTSAPVGEADIPAATRVRYGPGTLYSAVPAEVEAMGASRAFVITGRTLGAHAQVGELKLRLGDRLAGHFAGMGEHSPRSTVLAAAAAAREAGADCLIGIGGGSAIIGTKGVALILGEGDDLDALRADYDYRTQKITVPSLTNRKPPVIAVPTTLTSGEFSSAMGITDDATGAKDIFIDPGVVPRVIVLDPVLAAETPARLWASTGVKALQNAIERFYAKNANPFIEGTCLEAIAIVFRDLVPSLADPQDIAARGRLQFLNWMTAFGAGKGGIGLGHGICHQLGAVSHIPHGISGGIVLPHMMRFNRPDTLARQRRIATAMGIRDAASDTEASERAEARVRALVADLGLPATLSAVGVQRADLPKVAELTLRDRTLAPTPRPPRDAAQVLALLEEMY</sequence>
<accession>A0A316G1M7</accession>
<dbReference type="OrthoDB" id="9815791at2"/>
<evidence type="ECO:0000259" key="4">
    <source>
        <dbReference type="Pfam" id="PF25137"/>
    </source>
</evidence>
<feature type="domain" description="Fe-containing alcohol dehydrogenase-like C-terminal" evidence="4">
    <location>
        <begin position="206"/>
        <end position="399"/>
    </location>
</feature>
<feature type="domain" description="Alcohol dehydrogenase iron-type/glycerol dehydrogenase GldA" evidence="3">
    <location>
        <begin position="19"/>
        <end position="194"/>
    </location>
</feature>
<dbReference type="GO" id="GO:0046872">
    <property type="term" value="F:metal ion binding"/>
    <property type="evidence" value="ECO:0007669"/>
    <property type="project" value="InterPro"/>
</dbReference>
<organism evidence="5 6">
    <name type="scientific">Silicimonas algicola</name>
    <dbReference type="NCBI Taxonomy" id="1826607"/>
    <lineage>
        <taxon>Bacteria</taxon>
        <taxon>Pseudomonadati</taxon>
        <taxon>Pseudomonadota</taxon>
        <taxon>Alphaproteobacteria</taxon>
        <taxon>Rhodobacterales</taxon>
        <taxon>Paracoccaceae</taxon>
    </lineage>
</organism>
<dbReference type="KEGG" id="salo:EF888_14730"/>
<dbReference type="GO" id="GO:0004022">
    <property type="term" value="F:alcohol dehydrogenase (NAD+) activity"/>
    <property type="evidence" value="ECO:0007669"/>
    <property type="project" value="TreeGrafter"/>
</dbReference>
<gene>
    <name evidence="5" type="ORF">C8D95_11116</name>
</gene>
<dbReference type="PANTHER" id="PTHR11496:SF102">
    <property type="entry name" value="ALCOHOL DEHYDROGENASE 4"/>
    <property type="match status" value="1"/>
</dbReference>